<protein>
    <submittedName>
        <fullName evidence="3">Uncharacterized protein LOC120022430</fullName>
    </submittedName>
</protein>
<organism evidence="2 3">
    <name type="scientific">Salvelinus namaycush</name>
    <name type="common">Lake trout</name>
    <name type="synonym">Salmo namaycush</name>
    <dbReference type="NCBI Taxonomy" id="8040"/>
    <lineage>
        <taxon>Eukaryota</taxon>
        <taxon>Metazoa</taxon>
        <taxon>Chordata</taxon>
        <taxon>Craniata</taxon>
        <taxon>Vertebrata</taxon>
        <taxon>Euteleostomi</taxon>
        <taxon>Actinopterygii</taxon>
        <taxon>Neopterygii</taxon>
        <taxon>Teleostei</taxon>
        <taxon>Protacanthopterygii</taxon>
        <taxon>Salmoniformes</taxon>
        <taxon>Salmonidae</taxon>
        <taxon>Salmoninae</taxon>
        <taxon>Salvelinus</taxon>
    </lineage>
</organism>
<feature type="signal peptide" evidence="1">
    <location>
        <begin position="1"/>
        <end position="31"/>
    </location>
</feature>
<gene>
    <name evidence="3" type="primary">LOC120022430</name>
</gene>
<keyword evidence="1" id="KW-0732">Signal</keyword>
<accession>A0A8U0PCX6</accession>
<dbReference type="Proteomes" id="UP000808372">
    <property type="component" value="Chromosome 27"/>
</dbReference>
<dbReference type="GeneID" id="120022430"/>
<name>A0A8U0PCX6_SALNM</name>
<evidence type="ECO:0000313" key="2">
    <source>
        <dbReference type="Proteomes" id="UP000808372"/>
    </source>
</evidence>
<dbReference type="AlphaFoldDB" id="A0A8U0PCX6"/>
<sequence>MRLSSFLLCASQPMITLLSLALLVPIPVAHGHPHFPLAILPTLENPEWEADLLQLQASLDVPGAVAAAGLRSWGPLLELGPEDPRLGLLRELMAENGWGQKGMMRGDLERRSLGPFPGHPMETLHYQEGEEEGEGGRKRNEAITSIIGGLQAFNKEKGGFGFRKEVTKEGGVGKKRRRSDFWSLGNLEKRKVEDEDDEGRDELTVEMY</sequence>
<proteinExistence type="predicted"/>
<dbReference type="KEGG" id="snh:120022430"/>
<evidence type="ECO:0000313" key="3">
    <source>
        <dbReference type="RefSeq" id="XP_038822248.1"/>
    </source>
</evidence>
<feature type="chain" id="PRO_5035924628" evidence="1">
    <location>
        <begin position="32"/>
        <end position="208"/>
    </location>
</feature>
<keyword evidence="2" id="KW-1185">Reference proteome</keyword>
<dbReference type="RefSeq" id="XP_038822248.1">
    <property type="nucleotide sequence ID" value="XM_038966320.1"/>
</dbReference>
<reference evidence="3" key="1">
    <citation type="submission" date="2025-08" db="UniProtKB">
        <authorList>
            <consortium name="RefSeq"/>
        </authorList>
    </citation>
    <scope>IDENTIFICATION</scope>
    <source>
        <tissue evidence="3">White muscle</tissue>
    </source>
</reference>
<evidence type="ECO:0000256" key="1">
    <source>
        <dbReference type="SAM" id="SignalP"/>
    </source>
</evidence>